<dbReference type="KEGG" id="stri:C7M71_006145"/>
<keyword evidence="4" id="KW-1185">Reference proteome</keyword>
<evidence type="ECO:0000259" key="2">
    <source>
        <dbReference type="Pfam" id="PF00188"/>
    </source>
</evidence>
<evidence type="ECO:0000313" key="3">
    <source>
        <dbReference type="EMBL" id="AXI77091.1"/>
    </source>
</evidence>
<dbReference type="SUPFAM" id="SSF55797">
    <property type="entry name" value="PR-1-like"/>
    <property type="match status" value="1"/>
</dbReference>
<dbReference type="PANTHER" id="PTHR31157:SF1">
    <property type="entry name" value="SCP DOMAIN-CONTAINING PROTEIN"/>
    <property type="match status" value="1"/>
</dbReference>
<sequence>MRSPMRMQRSTVHRPRAVAAIAACLLVLAAPTAAQARGRHGHGAGAAVRVLRLVNEERELAGCDPLTLNRRLSASARRHSGDMAFRRFMSHWGSDGSAPVDRIRRSGYRPAAWGENVAYGYRTPEEVMDAWMTSPSHRRNILDCDYEEMGLGLAEPGDYWTQDFGTAR</sequence>
<feature type="signal peptide" evidence="1">
    <location>
        <begin position="1"/>
        <end position="36"/>
    </location>
</feature>
<protein>
    <submittedName>
        <fullName evidence="3">CAP domain-containing protein</fullName>
    </submittedName>
</protein>
<evidence type="ECO:0000256" key="1">
    <source>
        <dbReference type="SAM" id="SignalP"/>
    </source>
</evidence>
<gene>
    <name evidence="3" type="ORF">C7M71_006145</name>
</gene>
<dbReference type="Gene3D" id="3.40.33.10">
    <property type="entry name" value="CAP"/>
    <property type="match status" value="1"/>
</dbReference>
<dbReference type="Pfam" id="PF00188">
    <property type="entry name" value="CAP"/>
    <property type="match status" value="1"/>
</dbReference>
<name>A0A345STN6_9ACTN</name>
<dbReference type="OrthoDB" id="68195at2"/>
<dbReference type="EMBL" id="CP031264">
    <property type="protein sequence ID" value="AXI77091.1"/>
    <property type="molecule type" value="Genomic_DNA"/>
</dbReference>
<proteinExistence type="predicted"/>
<reference evidence="4" key="1">
    <citation type="submission" date="2018-07" db="EMBL/GenBank/DDBJ databases">
        <title>Streptacidiphilus bronchialis DSM 106435 chromosome.</title>
        <authorList>
            <person name="Batra D."/>
            <person name="Gulvik C.A."/>
        </authorList>
    </citation>
    <scope>NUCLEOTIDE SEQUENCE [LARGE SCALE GENOMIC DNA]</scope>
    <source>
        <strain evidence="4">DSM 106435</strain>
    </source>
</reference>
<dbReference type="Proteomes" id="UP000249340">
    <property type="component" value="Chromosome"/>
</dbReference>
<feature type="chain" id="PRO_5016601218" evidence="1">
    <location>
        <begin position="37"/>
        <end position="168"/>
    </location>
</feature>
<dbReference type="CDD" id="cd05379">
    <property type="entry name" value="CAP_bacterial"/>
    <property type="match status" value="1"/>
</dbReference>
<organism evidence="3 4">
    <name type="scientific">Peterkaempfera bronchialis</name>
    <dbReference type="NCBI Taxonomy" id="2126346"/>
    <lineage>
        <taxon>Bacteria</taxon>
        <taxon>Bacillati</taxon>
        <taxon>Actinomycetota</taxon>
        <taxon>Actinomycetes</taxon>
        <taxon>Kitasatosporales</taxon>
        <taxon>Streptomycetaceae</taxon>
        <taxon>Peterkaempfera</taxon>
    </lineage>
</organism>
<accession>A0A345STN6</accession>
<keyword evidence="1" id="KW-0732">Signal</keyword>
<feature type="domain" description="SCP" evidence="2">
    <location>
        <begin position="51"/>
        <end position="164"/>
    </location>
</feature>
<dbReference type="InterPro" id="IPR014044">
    <property type="entry name" value="CAP_dom"/>
</dbReference>
<dbReference type="PANTHER" id="PTHR31157">
    <property type="entry name" value="SCP DOMAIN-CONTAINING PROTEIN"/>
    <property type="match status" value="1"/>
</dbReference>
<dbReference type="AlphaFoldDB" id="A0A345STN6"/>
<evidence type="ECO:0000313" key="4">
    <source>
        <dbReference type="Proteomes" id="UP000249340"/>
    </source>
</evidence>
<dbReference type="InterPro" id="IPR035940">
    <property type="entry name" value="CAP_sf"/>
</dbReference>